<dbReference type="GeneID" id="84580691"/>
<name>A0A2T5XU76_9FLAO</name>
<reference evidence="1 2" key="1">
    <citation type="submission" date="2018-04" db="EMBL/GenBank/DDBJ databases">
        <title>Genomic Encyclopedia of Archaeal and Bacterial Type Strains, Phase II (KMG-II): from individual species to whole genera.</title>
        <authorList>
            <person name="Goeker M."/>
        </authorList>
    </citation>
    <scope>NUCLEOTIDE SEQUENCE [LARGE SCALE GENOMIC DNA]</scope>
    <source>
        <strain evidence="1 2">DSM 22902</strain>
    </source>
</reference>
<sequence>MRFLYFLIIASCWGLTAQGQATIRGRVMHDTIPLVGAHVLNMHNNAITTTDANGYFSLSARENSTLKISYVGMQTTFHKVVKADFGFSGILIAMKEDINQLEGVEVSKYRKITAQDLGILQHKPIERTFAEKRLYSATHSGSGVLSIDLVVNAITGKTKILKKVVANEKNLIVAEYIVAHLSDFMKKDLKLNEEEINVLAYFVMERPDFHDLVRKKDNKPMEFLLIEAWSEYKKLANTSINELEN</sequence>
<organism evidence="1 2">
    <name type="scientific">Capnocytophaga leadbetteri</name>
    <dbReference type="NCBI Taxonomy" id="327575"/>
    <lineage>
        <taxon>Bacteria</taxon>
        <taxon>Pseudomonadati</taxon>
        <taxon>Bacteroidota</taxon>
        <taxon>Flavobacteriia</taxon>
        <taxon>Flavobacteriales</taxon>
        <taxon>Flavobacteriaceae</taxon>
        <taxon>Capnocytophaga</taxon>
    </lineage>
</organism>
<comment type="caution">
    <text evidence="1">The sequence shown here is derived from an EMBL/GenBank/DDBJ whole genome shotgun (WGS) entry which is preliminary data.</text>
</comment>
<protein>
    <submittedName>
        <fullName evidence="1">Carboxypeptidase-like protein</fullName>
    </submittedName>
</protein>
<dbReference type="Proteomes" id="UP000243985">
    <property type="component" value="Unassembled WGS sequence"/>
</dbReference>
<dbReference type="GO" id="GO:0004180">
    <property type="term" value="F:carboxypeptidase activity"/>
    <property type="evidence" value="ECO:0007669"/>
    <property type="project" value="UniProtKB-KW"/>
</dbReference>
<dbReference type="EMBL" id="QBKG01000006">
    <property type="protein sequence ID" value="PTX06830.1"/>
    <property type="molecule type" value="Genomic_DNA"/>
</dbReference>
<proteinExistence type="predicted"/>
<keyword evidence="1" id="KW-0121">Carboxypeptidase</keyword>
<dbReference type="Pfam" id="PF13715">
    <property type="entry name" value="CarbopepD_reg_2"/>
    <property type="match status" value="1"/>
</dbReference>
<accession>A0A2T5XU76</accession>
<dbReference type="InterPro" id="IPR008969">
    <property type="entry name" value="CarboxyPept-like_regulatory"/>
</dbReference>
<keyword evidence="1" id="KW-0645">Protease</keyword>
<dbReference type="SUPFAM" id="SSF49464">
    <property type="entry name" value="Carboxypeptidase regulatory domain-like"/>
    <property type="match status" value="1"/>
</dbReference>
<evidence type="ECO:0000313" key="2">
    <source>
        <dbReference type="Proteomes" id="UP000243985"/>
    </source>
</evidence>
<keyword evidence="1" id="KW-0378">Hydrolase</keyword>
<dbReference type="AlphaFoldDB" id="A0A2T5XU76"/>
<dbReference type="RefSeq" id="WP_245887355.1">
    <property type="nucleotide sequence ID" value="NZ_QBKG01000006.1"/>
</dbReference>
<evidence type="ECO:0000313" key="1">
    <source>
        <dbReference type="EMBL" id="PTX06830.1"/>
    </source>
</evidence>
<gene>
    <name evidence="1" type="ORF">C8P65_1067</name>
</gene>